<feature type="region of interest" description="Disordered" evidence="1">
    <location>
        <begin position="330"/>
        <end position="387"/>
    </location>
</feature>
<dbReference type="InterPro" id="IPR050600">
    <property type="entry name" value="SETD3_SETD6_MTase"/>
</dbReference>
<dbReference type="HOGENOM" id="CLU_415670_0_0_1"/>
<feature type="compositionally biased region" description="Low complexity" evidence="1">
    <location>
        <begin position="21"/>
        <end position="54"/>
    </location>
</feature>
<gene>
    <name evidence="2" type="ORF">PHSY_004209</name>
</gene>
<dbReference type="RefSeq" id="XP_012190213.1">
    <property type="nucleotide sequence ID" value="XM_012334823.1"/>
</dbReference>
<keyword evidence="3" id="KW-1185">Reference proteome</keyword>
<accession>R9P5I5</accession>
<feature type="compositionally biased region" description="Basic and acidic residues" evidence="1">
    <location>
        <begin position="344"/>
        <end position="359"/>
    </location>
</feature>
<proteinExistence type="predicted"/>
<evidence type="ECO:0000313" key="2">
    <source>
        <dbReference type="EMBL" id="GAC96626.1"/>
    </source>
</evidence>
<name>R9P5I5_PSEHS</name>
<feature type="compositionally biased region" description="Acidic residues" evidence="1">
    <location>
        <begin position="484"/>
        <end position="499"/>
    </location>
</feature>
<dbReference type="PANTHER" id="PTHR13271:SF34">
    <property type="entry name" value="N-LYSINE METHYLTRANSFERASE SETD6"/>
    <property type="match status" value="1"/>
</dbReference>
<dbReference type="Proteomes" id="UP000014071">
    <property type="component" value="Unassembled WGS sequence"/>
</dbReference>
<feature type="region of interest" description="Disordered" evidence="1">
    <location>
        <begin position="479"/>
        <end position="500"/>
    </location>
</feature>
<dbReference type="GeneID" id="24109492"/>
<feature type="compositionally biased region" description="Low complexity" evidence="1">
    <location>
        <begin position="1"/>
        <end position="12"/>
    </location>
</feature>
<dbReference type="InterPro" id="IPR046341">
    <property type="entry name" value="SET_dom_sf"/>
</dbReference>
<dbReference type="EMBL" id="DF238805">
    <property type="protein sequence ID" value="GAC96626.1"/>
    <property type="molecule type" value="Genomic_DNA"/>
</dbReference>
<dbReference type="Gene3D" id="3.90.1410.10">
    <property type="entry name" value="set domain protein methyltransferase, domain 1"/>
    <property type="match status" value="1"/>
</dbReference>
<sequence>MAESSTSSASPRAAKRRRTQRSSSGLQSRSSIASSTSSTSSKEGAETCSTSCSSVPTPRSQPPRLKRFLTWCRSQGLHIGSNLDLRYSGDSISWSIAVHADNLIDNDVVVATIPKSAVLSRKTSALSSVLKGKWLSESHETVGLELALCLLYERCLGSVSKFEPFISILPRLPVSLPFLRDTSDDSSPWRWISGTEADRIDNRASLSYHLSTSTTWPYSHDYGMSKAKALEYFCSTGIPILARSKLFDATQRQHLDGLEGTFLTAYTHVSSRDFIVDTYHGVGLVPVADLFNHAEVHTVQFESDQDVCELCGVAFLTGHEQEMCRFGTEANKEDVKADEDEEGENRAAHEPEAQSHVDNGEEEEGTETASTIAKDDDSGEETPEDHVDTLDMRTLTSHARGAEMFNTYGPLTNALLLTRYGFCLDTETDMERFTVDLRFPLERKAFLQAFLSEPASPFKSIHEVLAAFDELLSRIADRYPRSGEEDEDEDEDEKTEDMEPALRTESVAIDALHQLNQLLPSSQEGWLSSFCPLYATIPDRPEAIDEDLVERDQIHPLFISSTGRTSLPLFLLTFLLHCRKSSSPLPTSLSDLKLDSDHVQRTLRTLHRFWSDRLAQLYINDQVEVALQRLEDHQVEYVEKACIQHAYQEYAATQSAVASLQDLISPART</sequence>
<protein>
    <recommendedName>
        <fullName evidence="4">SET domain-containing protein</fullName>
    </recommendedName>
</protein>
<evidence type="ECO:0008006" key="4">
    <source>
        <dbReference type="Google" id="ProtNLM"/>
    </source>
</evidence>
<reference evidence="3" key="1">
    <citation type="journal article" date="2013" name="Genome Announc.">
        <title>Draft genome sequence of the basidiomycetous yeast-like fungus Pseudozyma hubeiensis SY62, which produces an abundant amount of the biosurfactant mannosylerythritol lipids.</title>
        <authorList>
            <person name="Konishi M."/>
            <person name="Hatada Y."/>
            <person name="Horiuchi J."/>
        </authorList>
    </citation>
    <scope>NUCLEOTIDE SEQUENCE [LARGE SCALE GENOMIC DNA]</scope>
    <source>
        <strain evidence="3">SY62</strain>
    </source>
</reference>
<dbReference type="GO" id="GO:0005634">
    <property type="term" value="C:nucleus"/>
    <property type="evidence" value="ECO:0007669"/>
    <property type="project" value="TreeGrafter"/>
</dbReference>
<dbReference type="PANTHER" id="PTHR13271">
    <property type="entry name" value="UNCHARACTERIZED PUTATIVE METHYLTRANSFERASE"/>
    <property type="match status" value="1"/>
</dbReference>
<evidence type="ECO:0000313" key="3">
    <source>
        <dbReference type="Proteomes" id="UP000014071"/>
    </source>
</evidence>
<dbReference type="eggNOG" id="KOG1337">
    <property type="taxonomic scope" value="Eukaryota"/>
</dbReference>
<feature type="region of interest" description="Disordered" evidence="1">
    <location>
        <begin position="1"/>
        <end position="62"/>
    </location>
</feature>
<dbReference type="SUPFAM" id="SSF82199">
    <property type="entry name" value="SET domain"/>
    <property type="match status" value="2"/>
</dbReference>
<dbReference type="GO" id="GO:0016279">
    <property type="term" value="F:protein-lysine N-methyltransferase activity"/>
    <property type="evidence" value="ECO:0007669"/>
    <property type="project" value="TreeGrafter"/>
</dbReference>
<dbReference type="AlphaFoldDB" id="R9P5I5"/>
<organism evidence="2 3">
    <name type="scientific">Pseudozyma hubeiensis (strain SY62)</name>
    <name type="common">Yeast</name>
    <dbReference type="NCBI Taxonomy" id="1305764"/>
    <lineage>
        <taxon>Eukaryota</taxon>
        <taxon>Fungi</taxon>
        <taxon>Dikarya</taxon>
        <taxon>Basidiomycota</taxon>
        <taxon>Ustilaginomycotina</taxon>
        <taxon>Ustilaginomycetes</taxon>
        <taxon>Ustilaginales</taxon>
        <taxon>Ustilaginaceae</taxon>
        <taxon>Pseudozyma</taxon>
    </lineage>
</organism>
<dbReference type="STRING" id="1305764.R9P5I5"/>
<evidence type="ECO:0000256" key="1">
    <source>
        <dbReference type="SAM" id="MobiDB-lite"/>
    </source>
</evidence>
<dbReference type="CDD" id="cd10527">
    <property type="entry name" value="SET_LSMT"/>
    <property type="match status" value="1"/>
</dbReference>
<dbReference type="OrthoDB" id="441812at2759"/>